<feature type="region of interest" description="Disordered" evidence="1">
    <location>
        <begin position="1"/>
        <end position="32"/>
    </location>
</feature>
<name>A0A5B7FRJ3_PORTR</name>
<feature type="compositionally biased region" description="Polar residues" evidence="1">
    <location>
        <begin position="14"/>
        <end position="24"/>
    </location>
</feature>
<evidence type="ECO:0000313" key="3">
    <source>
        <dbReference type="Proteomes" id="UP000324222"/>
    </source>
</evidence>
<reference evidence="2 3" key="1">
    <citation type="submission" date="2019-05" db="EMBL/GenBank/DDBJ databases">
        <title>Another draft genome of Portunus trituberculatus and its Hox gene families provides insights of decapod evolution.</title>
        <authorList>
            <person name="Jeong J.-H."/>
            <person name="Song I."/>
            <person name="Kim S."/>
            <person name="Choi T."/>
            <person name="Kim D."/>
            <person name="Ryu S."/>
            <person name="Kim W."/>
        </authorList>
    </citation>
    <scope>NUCLEOTIDE SEQUENCE [LARGE SCALE GENOMIC DNA]</scope>
    <source>
        <tissue evidence="2">Muscle</tissue>
    </source>
</reference>
<accession>A0A5B7FRJ3</accession>
<dbReference type="Proteomes" id="UP000324222">
    <property type="component" value="Unassembled WGS sequence"/>
</dbReference>
<keyword evidence="3" id="KW-1185">Reference proteome</keyword>
<comment type="caution">
    <text evidence="2">The sequence shown here is derived from an EMBL/GenBank/DDBJ whole genome shotgun (WGS) entry which is preliminary data.</text>
</comment>
<proteinExistence type="predicted"/>
<dbReference type="AlphaFoldDB" id="A0A5B7FRJ3"/>
<organism evidence="2 3">
    <name type="scientific">Portunus trituberculatus</name>
    <name type="common">Swimming crab</name>
    <name type="synonym">Neptunus trituberculatus</name>
    <dbReference type="NCBI Taxonomy" id="210409"/>
    <lineage>
        <taxon>Eukaryota</taxon>
        <taxon>Metazoa</taxon>
        <taxon>Ecdysozoa</taxon>
        <taxon>Arthropoda</taxon>
        <taxon>Crustacea</taxon>
        <taxon>Multicrustacea</taxon>
        <taxon>Malacostraca</taxon>
        <taxon>Eumalacostraca</taxon>
        <taxon>Eucarida</taxon>
        <taxon>Decapoda</taxon>
        <taxon>Pleocyemata</taxon>
        <taxon>Brachyura</taxon>
        <taxon>Eubrachyura</taxon>
        <taxon>Portunoidea</taxon>
        <taxon>Portunidae</taxon>
        <taxon>Portuninae</taxon>
        <taxon>Portunus</taxon>
    </lineage>
</organism>
<gene>
    <name evidence="2" type="ORF">E2C01_040728</name>
</gene>
<sequence>MEPLESSDGEKKVNTSQTTSQETNHTSHHFSLAASTSLSPSHVYYCWTSTCLLGLTAEK</sequence>
<dbReference type="EMBL" id="VSRR010007487">
    <property type="protein sequence ID" value="MPC46994.1"/>
    <property type="molecule type" value="Genomic_DNA"/>
</dbReference>
<protein>
    <submittedName>
        <fullName evidence="2">Uncharacterized protein</fullName>
    </submittedName>
</protein>
<evidence type="ECO:0000313" key="2">
    <source>
        <dbReference type="EMBL" id="MPC46994.1"/>
    </source>
</evidence>
<evidence type="ECO:0000256" key="1">
    <source>
        <dbReference type="SAM" id="MobiDB-lite"/>
    </source>
</evidence>